<keyword evidence="2 4" id="KW-0808">Transferase</keyword>
<dbReference type="Proteomes" id="UP000250675">
    <property type="component" value="Unassembled WGS sequence"/>
</dbReference>
<proteinExistence type="predicted"/>
<evidence type="ECO:0000256" key="2">
    <source>
        <dbReference type="ARBA" id="ARBA00022679"/>
    </source>
</evidence>
<dbReference type="PANTHER" id="PTHR13693">
    <property type="entry name" value="CLASS II AMINOTRANSFERASE/8-AMINO-7-OXONONANOATE SYNTHASE"/>
    <property type="match status" value="1"/>
</dbReference>
<dbReference type="InterPro" id="IPR004839">
    <property type="entry name" value="Aminotransferase_I/II_large"/>
</dbReference>
<evidence type="ECO:0000259" key="3">
    <source>
        <dbReference type="Pfam" id="PF00155"/>
    </source>
</evidence>
<dbReference type="Gene3D" id="3.90.1150.10">
    <property type="entry name" value="Aspartate Aminotransferase, domain 1"/>
    <property type="match status" value="1"/>
</dbReference>
<evidence type="ECO:0000313" key="4">
    <source>
        <dbReference type="EMBL" id="SQC86417.1"/>
    </source>
</evidence>
<protein>
    <submittedName>
        <fullName evidence="4">8-amino-7-oxononanoate synthase</fullName>
        <ecNumber evidence="4">2.3.1.-</ecNumber>
    </submittedName>
</protein>
<organism evidence="4 5">
    <name type="scientific">Klebsiella pneumoniae</name>
    <dbReference type="NCBI Taxonomy" id="573"/>
    <lineage>
        <taxon>Bacteria</taxon>
        <taxon>Pseudomonadati</taxon>
        <taxon>Pseudomonadota</taxon>
        <taxon>Gammaproteobacteria</taxon>
        <taxon>Enterobacterales</taxon>
        <taxon>Enterobacteriaceae</taxon>
        <taxon>Klebsiella/Raoultella group</taxon>
        <taxon>Klebsiella</taxon>
        <taxon>Klebsiella pneumoniae complex</taxon>
    </lineage>
</organism>
<dbReference type="AlphaFoldDB" id="A0A2X3D6J1"/>
<dbReference type="Pfam" id="PF00155">
    <property type="entry name" value="Aminotran_1_2"/>
    <property type="match status" value="1"/>
</dbReference>
<dbReference type="GO" id="GO:0030170">
    <property type="term" value="F:pyridoxal phosphate binding"/>
    <property type="evidence" value="ECO:0007669"/>
    <property type="project" value="InterPro"/>
</dbReference>
<accession>A0A2X3D6J1</accession>
<feature type="domain" description="Aminotransferase class I/classII large" evidence="3">
    <location>
        <begin position="197"/>
        <end position="398"/>
    </location>
</feature>
<sequence length="407" mass="45172">MENWQKRKINRSLKYQTRVFSENINELVVVNRDGKEIILDDGRKMIEFVSCSYLGLETHPLLSEAIIEAVDRFGAQISVARTRVKADLFNQLEEQLNKIMNGAHTLTFNAVTPCHIAVLPLLASGILPHYMFSNKPYFIMEKTAHATLQINRGLLQQFGEVSRIDFKDESKIEEAFIYAAENGMTPISVSDSVGSMGGVAPVARIVQLAHQYNGYAYIDDAHGTSIYGINGSGYVMFCLNNKLDERIIIAGSLSKAFGSHGGFLACHSEDTINFIKAYGTTYAFGGPPSLPGIAGCVAAARLHLDGTVTARQETLQNVIRYFDEVFRDTQIINRGTTMPIRGILIGDENRAITLCKRLHDYGFATTVAMYPTVEEGHAILRCALSALHKHKHIDELYRSFKNSLAVD</sequence>
<dbReference type="Gene3D" id="3.40.640.10">
    <property type="entry name" value="Type I PLP-dependent aspartate aminotransferase-like (Major domain)"/>
    <property type="match status" value="1"/>
</dbReference>
<name>A0A2X3D6J1_KLEPN</name>
<dbReference type="InterPro" id="IPR015422">
    <property type="entry name" value="PyrdxlP-dep_Trfase_small"/>
</dbReference>
<dbReference type="GO" id="GO:0016746">
    <property type="term" value="F:acyltransferase activity"/>
    <property type="evidence" value="ECO:0007669"/>
    <property type="project" value="UniProtKB-KW"/>
</dbReference>
<dbReference type="EMBL" id="UASO01000006">
    <property type="protein sequence ID" value="SQC86417.1"/>
    <property type="molecule type" value="Genomic_DNA"/>
</dbReference>
<dbReference type="InterPro" id="IPR015424">
    <property type="entry name" value="PyrdxlP-dep_Trfase"/>
</dbReference>
<comment type="cofactor">
    <cofactor evidence="1">
        <name>pyridoxal 5'-phosphate</name>
        <dbReference type="ChEBI" id="CHEBI:597326"/>
    </cofactor>
</comment>
<evidence type="ECO:0000313" key="5">
    <source>
        <dbReference type="Proteomes" id="UP000250675"/>
    </source>
</evidence>
<dbReference type="NCBIfam" id="NF005697">
    <property type="entry name" value="PRK07505.1"/>
    <property type="match status" value="1"/>
</dbReference>
<dbReference type="SUPFAM" id="SSF53383">
    <property type="entry name" value="PLP-dependent transferases"/>
    <property type="match status" value="1"/>
</dbReference>
<dbReference type="EC" id="2.3.1.-" evidence="4"/>
<evidence type="ECO:0000256" key="1">
    <source>
        <dbReference type="ARBA" id="ARBA00001933"/>
    </source>
</evidence>
<dbReference type="InterPro" id="IPR050087">
    <property type="entry name" value="AON_synthase_class-II"/>
</dbReference>
<keyword evidence="4" id="KW-0012">Acyltransferase</keyword>
<gene>
    <name evidence="4" type="primary">bioF_1</name>
    <name evidence="4" type="ORF">NCTC9645_04502</name>
</gene>
<dbReference type="InterPro" id="IPR015421">
    <property type="entry name" value="PyrdxlP-dep_Trfase_major"/>
</dbReference>
<reference evidence="4 5" key="1">
    <citation type="submission" date="2018-06" db="EMBL/GenBank/DDBJ databases">
        <authorList>
            <consortium name="Pathogen Informatics"/>
            <person name="Doyle S."/>
        </authorList>
    </citation>
    <scope>NUCLEOTIDE SEQUENCE [LARGE SCALE GENOMIC DNA]</scope>
    <source>
        <strain evidence="4 5">NCTC9645</strain>
    </source>
</reference>